<keyword evidence="2" id="KW-0238">DNA-binding</keyword>
<dbReference type="EMBL" id="FQUP01000001">
    <property type="protein sequence ID" value="SHF13016.1"/>
    <property type="molecule type" value="Genomic_DNA"/>
</dbReference>
<dbReference type="PANTHER" id="PTHR30514">
    <property type="entry name" value="GLUCOKINASE"/>
    <property type="match status" value="1"/>
</dbReference>
<dbReference type="RefSeq" id="WP_073052238.1">
    <property type="nucleotide sequence ID" value="NZ_FQUP01000001.1"/>
</dbReference>
<evidence type="ECO:0000313" key="6">
    <source>
        <dbReference type="Proteomes" id="UP000184485"/>
    </source>
</evidence>
<dbReference type="Proteomes" id="UP000184485">
    <property type="component" value="Unassembled WGS sequence"/>
</dbReference>
<feature type="domain" description="HTH rpiR-type" evidence="4">
    <location>
        <begin position="6"/>
        <end position="82"/>
    </location>
</feature>
<dbReference type="InterPro" id="IPR046348">
    <property type="entry name" value="SIS_dom_sf"/>
</dbReference>
<dbReference type="OrthoDB" id="3574600at2"/>
<dbReference type="GO" id="GO:0003700">
    <property type="term" value="F:DNA-binding transcription factor activity"/>
    <property type="evidence" value="ECO:0007669"/>
    <property type="project" value="InterPro"/>
</dbReference>
<dbReference type="Pfam" id="PF01418">
    <property type="entry name" value="HTH_6"/>
    <property type="match status" value="1"/>
</dbReference>
<gene>
    <name evidence="5" type="ORF">SAMN02745157_1714</name>
</gene>
<dbReference type="STRING" id="1122133.SAMN02745157_1714"/>
<dbReference type="InterPro" id="IPR036388">
    <property type="entry name" value="WH-like_DNA-bd_sf"/>
</dbReference>
<dbReference type="SUPFAM" id="SSF53697">
    <property type="entry name" value="SIS domain"/>
    <property type="match status" value="1"/>
</dbReference>
<dbReference type="Pfam" id="PF01380">
    <property type="entry name" value="SIS"/>
    <property type="match status" value="1"/>
</dbReference>
<evidence type="ECO:0000256" key="2">
    <source>
        <dbReference type="ARBA" id="ARBA00023125"/>
    </source>
</evidence>
<dbReference type="InterPro" id="IPR047640">
    <property type="entry name" value="RpiR-like"/>
</dbReference>
<organism evidence="5 6">
    <name type="scientific">Kaistia soli DSM 19436</name>
    <dbReference type="NCBI Taxonomy" id="1122133"/>
    <lineage>
        <taxon>Bacteria</taxon>
        <taxon>Pseudomonadati</taxon>
        <taxon>Pseudomonadota</taxon>
        <taxon>Alphaproteobacteria</taxon>
        <taxon>Hyphomicrobiales</taxon>
        <taxon>Kaistiaceae</taxon>
        <taxon>Kaistia</taxon>
    </lineage>
</organism>
<dbReference type="CDD" id="cd05013">
    <property type="entry name" value="SIS_RpiR"/>
    <property type="match status" value="1"/>
</dbReference>
<dbReference type="AlphaFoldDB" id="A0A1M4Z5Z0"/>
<protein>
    <submittedName>
        <fullName evidence="5">Transcriptional regulator, RpiR family</fullName>
    </submittedName>
</protein>
<proteinExistence type="predicted"/>
<dbReference type="GO" id="GO:1901135">
    <property type="term" value="P:carbohydrate derivative metabolic process"/>
    <property type="evidence" value="ECO:0007669"/>
    <property type="project" value="InterPro"/>
</dbReference>
<accession>A0A1M4Z5Z0</accession>
<reference evidence="5 6" key="1">
    <citation type="submission" date="2016-11" db="EMBL/GenBank/DDBJ databases">
        <authorList>
            <person name="Jaros S."/>
            <person name="Januszkiewicz K."/>
            <person name="Wedrychowicz H."/>
        </authorList>
    </citation>
    <scope>NUCLEOTIDE SEQUENCE [LARGE SCALE GENOMIC DNA]</scope>
    <source>
        <strain evidence="5 6">DSM 19436</strain>
    </source>
</reference>
<dbReference type="Gene3D" id="3.40.50.10490">
    <property type="entry name" value="Glucose-6-phosphate isomerase like protein, domain 1"/>
    <property type="match status" value="1"/>
</dbReference>
<dbReference type="InterPro" id="IPR001347">
    <property type="entry name" value="SIS_dom"/>
</dbReference>
<dbReference type="PROSITE" id="PS51071">
    <property type="entry name" value="HTH_RPIR"/>
    <property type="match status" value="1"/>
</dbReference>
<keyword evidence="3" id="KW-0804">Transcription</keyword>
<dbReference type="GO" id="GO:0003677">
    <property type="term" value="F:DNA binding"/>
    <property type="evidence" value="ECO:0007669"/>
    <property type="project" value="UniProtKB-KW"/>
</dbReference>
<dbReference type="SUPFAM" id="SSF46689">
    <property type="entry name" value="Homeodomain-like"/>
    <property type="match status" value="1"/>
</dbReference>
<sequence>MSDSSASIAERLRRDLGRMTPNEKRAAQRLLADFPMAGLDSAARFGEASGVSAPTVLRMIAKLGFPSYGAFQDELKAELAARRATPLTKGLQRYADDPLAAFAAASVDNLRATAANVPRDEFAAVAALLSDPRRSVHLLGGRFTDPIADYMAVHLRVLRPDVRRVTGQPATWLDQLLDIQKRAVVVLFDIRRYSADLADFAERAAARGASVVLVTDQWLSPISKVARHVLPAHVAAPSVWDSGAGLMLIAEALLSAVATARGAEGRARLEALETIRREGD</sequence>
<keyword evidence="1" id="KW-0805">Transcription regulation</keyword>
<evidence type="ECO:0000256" key="3">
    <source>
        <dbReference type="ARBA" id="ARBA00023163"/>
    </source>
</evidence>
<dbReference type="InterPro" id="IPR035472">
    <property type="entry name" value="RpiR-like_SIS"/>
</dbReference>
<keyword evidence="6" id="KW-1185">Reference proteome</keyword>
<dbReference type="Gene3D" id="1.10.10.10">
    <property type="entry name" value="Winged helix-like DNA-binding domain superfamily/Winged helix DNA-binding domain"/>
    <property type="match status" value="1"/>
</dbReference>
<name>A0A1M4Z5Z0_9HYPH</name>
<dbReference type="InterPro" id="IPR000281">
    <property type="entry name" value="HTH_RpiR"/>
</dbReference>
<evidence type="ECO:0000256" key="1">
    <source>
        <dbReference type="ARBA" id="ARBA00023015"/>
    </source>
</evidence>
<dbReference type="PANTHER" id="PTHR30514:SF18">
    <property type="entry name" value="RPIR-FAMILY TRANSCRIPTIONAL REGULATOR"/>
    <property type="match status" value="1"/>
</dbReference>
<evidence type="ECO:0000313" key="5">
    <source>
        <dbReference type="EMBL" id="SHF13016.1"/>
    </source>
</evidence>
<dbReference type="InterPro" id="IPR009057">
    <property type="entry name" value="Homeodomain-like_sf"/>
</dbReference>
<dbReference type="GO" id="GO:0097367">
    <property type="term" value="F:carbohydrate derivative binding"/>
    <property type="evidence" value="ECO:0007669"/>
    <property type="project" value="InterPro"/>
</dbReference>
<evidence type="ECO:0000259" key="4">
    <source>
        <dbReference type="PROSITE" id="PS51071"/>
    </source>
</evidence>